<dbReference type="AlphaFoldDB" id="A0A0H2KMA2"/>
<organism evidence="2 3">
    <name type="scientific">Cellulosimicrobium funkei</name>
    <dbReference type="NCBI Taxonomy" id="264251"/>
    <lineage>
        <taxon>Bacteria</taxon>
        <taxon>Bacillati</taxon>
        <taxon>Actinomycetota</taxon>
        <taxon>Actinomycetes</taxon>
        <taxon>Micrococcales</taxon>
        <taxon>Promicromonosporaceae</taxon>
        <taxon>Cellulosimicrobium</taxon>
    </lineage>
</organism>
<name>A0A0H2KMA2_9MICO</name>
<dbReference type="Pfam" id="PF03358">
    <property type="entry name" value="FMN_red"/>
    <property type="match status" value="1"/>
</dbReference>
<dbReference type="Proteomes" id="UP000035265">
    <property type="component" value="Unassembled WGS sequence"/>
</dbReference>
<evidence type="ECO:0000259" key="1">
    <source>
        <dbReference type="Pfam" id="PF03358"/>
    </source>
</evidence>
<dbReference type="SUPFAM" id="SSF52218">
    <property type="entry name" value="Flavoproteins"/>
    <property type="match status" value="1"/>
</dbReference>
<dbReference type="EMBL" id="JNBQ01000052">
    <property type="protein sequence ID" value="KLN32974.1"/>
    <property type="molecule type" value="Genomic_DNA"/>
</dbReference>
<dbReference type="PANTHER" id="PTHR30543">
    <property type="entry name" value="CHROMATE REDUCTASE"/>
    <property type="match status" value="1"/>
</dbReference>
<keyword evidence="3" id="KW-1185">Reference proteome</keyword>
<dbReference type="GO" id="GO:0005829">
    <property type="term" value="C:cytosol"/>
    <property type="evidence" value="ECO:0007669"/>
    <property type="project" value="TreeGrafter"/>
</dbReference>
<reference evidence="2 3" key="1">
    <citation type="submission" date="2014-05" db="EMBL/GenBank/DDBJ databases">
        <title>Cellulosimicrobium funkei U11 genome.</title>
        <authorList>
            <person name="Hu C."/>
            <person name="Gong Y."/>
            <person name="Wan W."/>
            <person name="Jiang M."/>
        </authorList>
    </citation>
    <scope>NUCLEOTIDE SEQUENCE [LARGE SCALE GENOMIC DNA]</scope>
    <source>
        <strain evidence="2 3">U11</strain>
    </source>
</reference>
<protein>
    <submittedName>
        <fullName evidence="2">NADPH-dependent FMN reductase</fullName>
    </submittedName>
</protein>
<dbReference type="GO" id="GO:0010181">
    <property type="term" value="F:FMN binding"/>
    <property type="evidence" value="ECO:0007669"/>
    <property type="project" value="TreeGrafter"/>
</dbReference>
<dbReference type="STRING" id="264251.FB00_20070"/>
<evidence type="ECO:0000313" key="3">
    <source>
        <dbReference type="Proteomes" id="UP000035265"/>
    </source>
</evidence>
<dbReference type="PATRIC" id="fig|264251.5.peg.4067"/>
<dbReference type="InterPro" id="IPR005025">
    <property type="entry name" value="FMN_Rdtase-like_dom"/>
</dbReference>
<evidence type="ECO:0000313" key="2">
    <source>
        <dbReference type="EMBL" id="KLN32974.1"/>
    </source>
</evidence>
<sequence length="188" mass="20384">MKLLVVVASTRPTRVGPAVADWFLAQVPTDPDLDVDVADLAEIALPFLDEPVDAHSGGYVHAHTLAWSRRVDSADAVVLVMPEYNRGYTAPLKNALDYLADEWRDKPVGFVSYGMSSGGMRAVEAITPVVVALGMVPVANAVTIHLRRWLDDDGQLQDDGTLARAAARTLDEVRRLATLLRQDRAAVA</sequence>
<dbReference type="RefSeq" id="WP_047234612.1">
    <property type="nucleotide sequence ID" value="NZ_JNBQ01000052.1"/>
</dbReference>
<dbReference type="PANTHER" id="PTHR30543:SF21">
    <property type="entry name" value="NAD(P)H-DEPENDENT FMN REDUCTASE LOT6"/>
    <property type="match status" value="1"/>
</dbReference>
<dbReference type="GO" id="GO:0016491">
    <property type="term" value="F:oxidoreductase activity"/>
    <property type="evidence" value="ECO:0007669"/>
    <property type="project" value="InterPro"/>
</dbReference>
<feature type="domain" description="NADPH-dependent FMN reductase-like" evidence="1">
    <location>
        <begin position="1"/>
        <end position="144"/>
    </location>
</feature>
<dbReference type="InterPro" id="IPR050712">
    <property type="entry name" value="NAD(P)H-dep_reductase"/>
</dbReference>
<accession>A0A0H2KMA2</accession>
<proteinExistence type="predicted"/>
<dbReference type="Gene3D" id="3.40.50.360">
    <property type="match status" value="1"/>
</dbReference>
<dbReference type="InterPro" id="IPR029039">
    <property type="entry name" value="Flavoprotein-like_sf"/>
</dbReference>
<comment type="caution">
    <text evidence="2">The sequence shown here is derived from an EMBL/GenBank/DDBJ whole genome shotgun (WGS) entry which is preliminary data.</text>
</comment>
<gene>
    <name evidence="2" type="ORF">FB00_20070</name>
</gene>